<dbReference type="GeneID" id="115878141"/>
<protein>
    <submittedName>
        <fullName evidence="16">Transcriptional activator cubitus interruptus isoform X1</fullName>
    </submittedName>
</protein>
<feature type="compositionally biased region" description="Low complexity" evidence="13">
    <location>
        <begin position="678"/>
        <end position="693"/>
    </location>
</feature>
<name>A0A6J2XHH3_SITOR</name>
<feature type="domain" description="C2H2-type" evidence="14">
    <location>
        <begin position="337"/>
        <end position="369"/>
    </location>
</feature>
<evidence type="ECO:0000256" key="2">
    <source>
        <dbReference type="ARBA" id="ARBA00010831"/>
    </source>
</evidence>
<keyword evidence="3" id="KW-0709">Segmentation polarity protein</keyword>
<evidence type="ECO:0000313" key="15">
    <source>
        <dbReference type="Proteomes" id="UP000504635"/>
    </source>
</evidence>
<evidence type="ECO:0000313" key="16">
    <source>
        <dbReference type="RefSeq" id="XP_030750375.1"/>
    </source>
</evidence>
<dbReference type="SMART" id="SM00355">
    <property type="entry name" value="ZnF_C2H2"/>
    <property type="match status" value="5"/>
</dbReference>
<dbReference type="GO" id="GO:0008270">
    <property type="term" value="F:zinc ion binding"/>
    <property type="evidence" value="ECO:0007669"/>
    <property type="project" value="UniProtKB-KW"/>
</dbReference>
<dbReference type="Pfam" id="PF23561">
    <property type="entry name" value="zf-C2H2_15"/>
    <property type="match status" value="1"/>
</dbReference>
<feature type="compositionally biased region" description="Polar residues" evidence="13">
    <location>
        <begin position="282"/>
        <end position="291"/>
    </location>
</feature>
<keyword evidence="6 12" id="KW-0863">Zinc-finger</keyword>
<dbReference type="PANTHER" id="PTHR45718">
    <property type="entry name" value="TRANSCRIPTIONAL ACTIVATOR CUBITUS INTERRUPTUS"/>
    <property type="match status" value="1"/>
</dbReference>
<accession>A0A6J2XHH3</accession>
<feature type="domain" description="C2H2-type" evidence="14">
    <location>
        <begin position="370"/>
        <end position="399"/>
    </location>
</feature>
<keyword evidence="3" id="KW-0217">Developmental protein</keyword>
<evidence type="ECO:0000256" key="1">
    <source>
        <dbReference type="ARBA" id="ARBA00004123"/>
    </source>
</evidence>
<dbReference type="InParanoid" id="A0A6J2XHH3"/>
<feature type="compositionally biased region" description="Polar residues" evidence="13">
    <location>
        <begin position="788"/>
        <end position="797"/>
    </location>
</feature>
<feature type="compositionally biased region" description="Polar residues" evidence="13">
    <location>
        <begin position="602"/>
        <end position="615"/>
    </location>
</feature>
<feature type="compositionally biased region" description="Low complexity" evidence="13">
    <location>
        <begin position="616"/>
        <end position="630"/>
    </location>
</feature>
<dbReference type="FunFam" id="3.30.160.60:FF:000068">
    <property type="entry name" value="GLI family zinc finger 3"/>
    <property type="match status" value="1"/>
</dbReference>
<dbReference type="GO" id="GO:0000978">
    <property type="term" value="F:RNA polymerase II cis-regulatory region sequence-specific DNA binding"/>
    <property type="evidence" value="ECO:0007669"/>
    <property type="project" value="TreeGrafter"/>
</dbReference>
<feature type="domain" description="C2H2-type" evidence="14">
    <location>
        <begin position="431"/>
        <end position="461"/>
    </location>
</feature>
<dbReference type="Gene3D" id="3.30.160.60">
    <property type="entry name" value="Classic Zinc Finger"/>
    <property type="match status" value="5"/>
</dbReference>
<evidence type="ECO:0000256" key="7">
    <source>
        <dbReference type="ARBA" id="ARBA00022833"/>
    </source>
</evidence>
<evidence type="ECO:0000259" key="14">
    <source>
        <dbReference type="PROSITE" id="PS50157"/>
    </source>
</evidence>
<keyword evidence="4" id="KW-0479">Metal-binding</keyword>
<sequence length="1231" mass="133860">MPEKQDGAGGGLTAGPPLMAFPGTPFGAFPPGPPGPPPPDRFAWPHQPPQAFHPPPSVGASPGSSILLSRELHPAYRLPPHMEYLYSLQHSTANSIHGLGLSSEYLNARGLTDLHPASTLASSEFPFSLDGSRLCSPRLARASRKRALSASPYSDLDLTSVIRFSPSSLASLAAGSRSSSACSGSLGHLSAGALSPALHPALLLRGPGAPPLLHPHAHAAAAAAFGLHGSAQHLGHAQHCAGPLPKTDNNFNDRRKSDHHNSIIDVEIRNHPRIKKEPISAANPSEGNGDQNDLKDEPGDFIETNCHWKDCGTEFNTQDELVKHINNDHIHANKKSFVCRWEGCSRAEKPFKAQYMLVVHMRRHTGEKPHKCTFEGCVKAYSRLENLKTHLRSHTGEKPYTCEYPGCSKAFSNASDRAKHQNRTHSNEKPYVCKAPGCTKRYTDPSSLRKHVKTVHGAEFYASKRYKGGNGPSSDEGGAGLDASPRSDDAKTTSLSSPSVKSESDAQSPQAQGSPAGQDMDSMRLTTPGVTDTLEDWTAEAEDLELDELPVVLRALVGGGAAPTGVGPPRLRKPVGRPRAPALAQRKIAELNTRITNLKMDATTQPQPKSQLTELQQRLQPPVSQQQQAQIRRDSNSTVSSYYGSMRSADMSRKSSLASQVSSMKPGPGPGSFYDPISAGSSRRSSQLSTATTGGQCLPPPPPSHLLAGQLQRLQGSNHVNSSNLILQTQSTNLQQAAAHTQNFLWTSTTSSEARRASEPSRPGLDPRSPPPRPSSVSLSPLRKVHSSTELHPNQAVQLDEVGEGEMVENKLVLPDEVLMYLNQVADAQQGSNWSETTTQPLQSPTNTMVPSPSSFKPLSPANNQVNQMMGPSNQVTMSPRSNQIMSPPAYQLMPSPGPQMILSPASNMMPSPASNLEHMLSPNPNQILSPSSNMMPSPASNLEHMMSPNPNQILPSPNSNYQVIPSPSSIYNDQVQYNAMSPAQANIASPASNYNQMVASPMSTRCQPQLMSPSHANNMTQHCHGNHTMMQNNTAQQMVPQNCQQTNCSSMMNQNHQQRQNNGCFNTNGQIQHPNCYMSGSWCQNSNMQMQHNNACNNQNHMYNQQCQNNSMAMNSNYMNQQTPNMHCAEHNPYAQQYMKQQSQNQGNYNNYQQTQNALPSPAAGTLAPSTYEAPTMRPDTYQRTLEYVQSCQSWNASTEQTNHPNMVVGDMTSSLTSLLEENRYLQMIQ</sequence>
<dbReference type="FunCoup" id="A0A6J2XHH3">
    <property type="interactions" value="107"/>
</dbReference>
<feature type="compositionally biased region" description="Pro residues" evidence="13">
    <location>
        <begin position="28"/>
        <end position="57"/>
    </location>
</feature>
<dbReference type="FunFam" id="3.30.160.60:FF:000036">
    <property type="entry name" value="GLI family zinc finger 3"/>
    <property type="match status" value="1"/>
</dbReference>
<dbReference type="Pfam" id="PF00096">
    <property type="entry name" value="zf-C2H2"/>
    <property type="match status" value="3"/>
</dbReference>
<keyword evidence="9" id="KW-0238">DNA-binding</keyword>
<evidence type="ECO:0000256" key="6">
    <source>
        <dbReference type="ARBA" id="ARBA00022771"/>
    </source>
</evidence>
<gene>
    <name evidence="16" type="primary">LOC115878141</name>
</gene>
<feature type="compositionally biased region" description="Polar residues" evidence="13">
    <location>
        <begin position="492"/>
        <end position="515"/>
    </location>
</feature>
<keyword evidence="7" id="KW-0862">Zinc</keyword>
<dbReference type="KEGG" id="soy:115878141"/>
<feature type="domain" description="C2H2-type" evidence="14">
    <location>
        <begin position="304"/>
        <end position="336"/>
    </location>
</feature>
<feature type="region of interest" description="Disordered" evidence="13">
    <location>
        <begin position="1"/>
        <end position="64"/>
    </location>
</feature>
<dbReference type="PROSITE" id="PS00028">
    <property type="entry name" value="ZINC_FINGER_C2H2_1"/>
    <property type="match status" value="4"/>
</dbReference>
<feature type="region of interest" description="Disordered" evidence="13">
    <location>
        <begin position="560"/>
        <end position="581"/>
    </location>
</feature>
<dbReference type="RefSeq" id="XP_030750375.1">
    <property type="nucleotide sequence ID" value="XM_030894515.1"/>
</dbReference>
<evidence type="ECO:0000256" key="9">
    <source>
        <dbReference type="ARBA" id="ARBA00023125"/>
    </source>
</evidence>
<evidence type="ECO:0000256" key="8">
    <source>
        <dbReference type="ARBA" id="ARBA00023015"/>
    </source>
</evidence>
<evidence type="ECO:0000256" key="3">
    <source>
        <dbReference type="ARBA" id="ARBA00022716"/>
    </source>
</evidence>
<keyword evidence="8" id="KW-0805">Transcription regulation</keyword>
<dbReference type="FunFam" id="3.30.160.60:FF:000019">
    <property type="entry name" value="GLI family zinc finger 3"/>
    <property type="match status" value="1"/>
</dbReference>
<keyword evidence="11" id="KW-0539">Nucleus</keyword>
<feature type="domain" description="C2H2-type" evidence="14">
    <location>
        <begin position="400"/>
        <end position="430"/>
    </location>
</feature>
<dbReference type="GO" id="GO:0000122">
    <property type="term" value="P:negative regulation of transcription by RNA polymerase II"/>
    <property type="evidence" value="ECO:0007669"/>
    <property type="project" value="UniProtKB-ARBA"/>
</dbReference>
<feature type="region of interest" description="Disordered" evidence="13">
    <location>
        <begin position="464"/>
        <end position="528"/>
    </location>
</feature>
<keyword evidence="5" id="KW-0677">Repeat</keyword>
<dbReference type="GO" id="GO:0140297">
    <property type="term" value="F:DNA-binding transcription factor binding"/>
    <property type="evidence" value="ECO:0007669"/>
    <property type="project" value="UniProtKB-ARBA"/>
</dbReference>
<feature type="compositionally biased region" description="Basic and acidic residues" evidence="13">
    <location>
        <begin position="251"/>
        <end position="278"/>
    </location>
</feature>
<dbReference type="InterPro" id="IPR056436">
    <property type="entry name" value="Znf-C2H2_ZIC1-5/GLI1-3-like"/>
</dbReference>
<reference evidence="16" key="1">
    <citation type="submission" date="2025-08" db="UniProtKB">
        <authorList>
            <consortium name="RefSeq"/>
        </authorList>
    </citation>
    <scope>IDENTIFICATION</scope>
    <source>
        <tissue evidence="16">Gonads</tissue>
    </source>
</reference>
<keyword evidence="10" id="KW-0804">Transcription</keyword>
<keyword evidence="15" id="KW-1185">Reference proteome</keyword>
<organism evidence="15 16">
    <name type="scientific">Sitophilus oryzae</name>
    <name type="common">Rice weevil</name>
    <name type="synonym">Curculio oryzae</name>
    <dbReference type="NCBI Taxonomy" id="7048"/>
    <lineage>
        <taxon>Eukaryota</taxon>
        <taxon>Metazoa</taxon>
        <taxon>Ecdysozoa</taxon>
        <taxon>Arthropoda</taxon>
        <taxon>Hexapoda</taxon>
        <taxon>Insecta</taxon>
        <taxon>Pterygota</taxon>
        <taxon>Neoptera</taxon>
        <taxon>Endopterygota</taxon>
        <taxon>Coleoptera</taxon>
        <taxon>Polyphaga</taxon>
        <taxon>Cucujiformia</taxon>
        <taxon>Curculionidae</taxon>
        <taxon>Dryophthorinae</taxon>
        <taxon>Sitophilus</taxon>
    </lineage>
</organism>
<comment type="similarity">
    <text evidence="2">Belongs to the GLI C2H2-type zinc-finger protein family.</text>
</comment>
<comment type="subcellular location">
    <subcellularLocation>
        <location evidence="1">Nucleus</location>
    </subcellularLocation>
</comment>
<feature type="compositionally biased region" description="Low complexity" evidence="13">
    <location>
        <begin position="14"/>
        <end position="27"/>
    </location>
</feature>
<evidence type="ECO:0000256" key="10">
    <source>
        <dbReference type="ARBA" id="ARBA00023163"/>
    </source>
</evidence>
<evidence type="ECO:0000256" key="12">
    <source>
        <dbReference type="PROSITE-ProRule" id="PRU00042"/>
    </source>
</evidence>
<dbReference type="InterPro" id="IPR013087">
    <property type="entry name" value="Znf_C2H2_type"/>
</dbReference>
<dbReference type="PROSITE" id="PS50157">
    <property type="entry name" value="ZINC_FINGER_C2H2_2"/>
    <property type="match status" value="5"/>
</dbReference>
<dbReference type="GO" id="GO:0005634">
    <property type="term" value="C:nucleus"/>
    <property type="evidence" value="ECO:0007669"/>
    <property type="project" value="UniProtKB-SubCell"/>
</dbReference>
<dbReference type="GO" id="GO:0007367">
    <property type="term" value="P:segment polarity determination"/>
    <property type="evidence" value="ECO:0007669"/>
    <property type="project" value="UniProtKB-KW"/>
</dbReference>
<dbReference type="FunFam" id="3.30.160.60:FF:000031">
    <property type="entry name" value="GLI family zinc finger 3"/>
    <property type="match status" value="1"/>
</dbReference>
<dbReference type="AlphaFoldDB" id="A0A6J2XHH3"/>
<dbReference type="Proteomes" id="UP000504635">
    <property type="component" value="Unplaced"/>
</dbReference>
<dbReference type="PANTHER" id="PTHR45718:SF4">
    <property type="entry name" value="TRANSCRIPTIONAL ACTIVATOR CUBITUS INTERRUPTUS"/>
    <property type="match status" value="1"/>
</dbReference>
<proteinExistence type="inferred from homology"/>
<feature type="compositionally biased region" description="Polar residues" evidence="13">
    <location>
        <begin position="654"/>
        <end position="663"/>
    </location>
</feature>
<evidence type="ECO:0000256" key="5">
    <source>
        <dbReference type="ARBA" id="ARBA00022737"/>
    </source>
</evidence>
<feature type="region of interest" description="Disordered" evidence="13">
    <location>
        <begin position="599"/>
        <end position="708"/>
    </location>
</feature>
<feature type="region of interest" description="Disordered" evidence="13">
    <location>
        <begin position="831"/>
        <end position="857"/>
    </location>
</feature>
<evidence type="ECO:0000256" key="11">
    <source>
        <dbReference type="ARBA" id="ARBA00023242"/>
    </source>
</evidence>
<dbReference type="InterPro" id="IPR043359">
    <property type="entry name" value="GLI-like"/>
</dbReference>
<dbReference type="FunFam" id="3.30.160.60:FF:000048">
    <property type="entry name" value="GLI family zinc finger 3"/>
    <property type="match status" value="1"/>
</dbReference>
<evidence type="ECO:0000256" key="4">
    <source>
        <dbReference type="ARBA" id="ARBA00022723"/>
    </source>
</evidence>
<feature type="region of interest" description="Disordered" evidence="13">
    <location>
        <begin position="746"/>
        <end position="802"/>
    </location>
</feature>
<dbReference type="GO" id="GO:0000981">
    <property type="term" value="F:DNA-binding transcription factor activity, RNA polymerase II-specific"/>
    <property type="evidence" value="ECO:0007669"/>
    <property type="project" value="TreeGrafter"/>
</dbReference>
<feature type="region of interest" description="Disordered" evidence="13">
    <location>
        <begin position="236"/>
        <end position="299"/>
    </location>
</feature>
<dbReference type="SUPFAM" id="SSF57667">
    <property type="entry name" value="beta-beta-alpha zinc fingers"/>
    <property type="match status" value="4"/>
</dbReference>
<evidence type="ECO:0000256" key="13">
    <source>
        <dbReference type="SAM" id="MobiDB-lite"/>
    </source>
</evidence>
<dbReference type="OrthoDB" id="3214149at2759"/>
<dbReference type="InterPro" id="IPR036236">
    <property type="entry name" value="Znf_C2H2_sf"/>
</dbReference>